<reference evidence="1" key="1">
    <citation type="submission" date="2019-05" db="EMBL/GenBank/DDBJ databases">
        <authorList>
            <person name="Piombo E."/>
        </authorList>
    </citation>
    <scope>NUCLEOTIDE SEQUENCE</scope>
    <source>
        <strain evidence="1">C2S</strain>
    </source>
</reference>
<evidence type="ECO:0000313" key="1">
    <source>
        <dbReference type="EMBL" id="VTT79682.1"/>
    </source>
</evidence>
<sequence>MLSVAFRPQRYLTTPKPNVLRDREDYHTDASKSSTRDSMRCAIATVSAFPNICNWLLLDEMPQAVNVQLIQLHFSTVWGRGSCRTAVIVNKAHVPCRLTSRE</sequence>
<accession>A0A5Q3DWS1</accession>
<protein>
    <submittedName>
        <fullName evidence="1">Uncharacterized protein</fullName>
    </submittedName>
</protein>
<proteinExistence type="predicted"/>
<dbReference type="EMBL" id="CABFJX010000398">
    <property type="protein sequence ID" value="VTT79682.1"/>
    <property type="molecule type" value="Genomic_DNA"/>
</dbReference>
<evidence type="ECO:0000313" key="2">
    <source>
        <dbReference type="Proteomes" id="UP000760494"/>
    </source>
</evidence>
<name>A0A5Q3DWS1_FUSFU</name>
<comment type="caution">
    <text evidence="1">The sequence shown here is derived from an EMBL/GenBank/DDBJ whole genome shotgun (WGS) entry which is preliminary data.</text>
</comment>
<gene>
    <name evidence="1" type="ORF">C2S_11398</name>
</gene>
<organism evidence="1 2">
    <name type="scientific">Fusarium fujikuroi</name>
    <name type="common">Bakanae and foot rot disease fungus</name>
    <name type="synonym">Gibberella fujikuroi</name>
    <dbReference type="NCBI Taxonomy" id="5127"/>
    <lineage>
        <taxon>Eukaryota</taxon>
        <taxon>Fungi</taxon>
        <taxon>Dikarya</taxon>
        <taxon>Ascomycota</taxon>
        <taxon>Pezizomycotina</taxon>
        <taxon>Sordariomycetes</taxon>
        <taxon>Hypocreomycetidae</taxon>
        <taxon>Hypocreales</taxon>
        <taxon>Nectriaceae</taxon>
        <taxon>Fusarium</taxon>
        <taxon>Fusarium fujikuroi species complex</taxon>
    </lineage>
</organism>
<dbReference type="Proteomes" id="UP000760494">
    <property type="component" value="Unassembled WGS sequence"/>
</dbReference>
<dbReference type="AlphaFoldDB" id="A0A5Q3DWS1"/>